<evidence type="ECO:0000256" key="8">
    <source>
        <dbReference type="ARBA" id="ARBA00022884"/>
    </source>
</evidence>
<evidence type="ECO:0000256" key="12">
    <source>
        <dbReference type="PIRSR" id="PIRSR004803-3"/>
    </source>
</evidence>
<keyword evidence="8 9" id="KW-0694">RNA-binding</keyword>
<evidence type="ECO:0000259" key="13">
    <source>
        <dbReference type="SMART" id="SM00849"/>
    </source>
</evidence>
<dbReference type="PANTHER" id="PTHR43694">
    <property type="entry name" value="RIBONUCLEASE J"/>
    <property type="match status" value="1"/>
</dbReference>
<comment type="caution">
    <text evidence="14">The sequence shown here is derived from an EMBL/GenBank/DDBJ whole genome shotgun (WGS) entry which is preliminary data.</text>
</comment>
<dbReference type="EC" id="3.1.-.-" evidence="9"/>
<dbReference type="InterPro" id="IPR041636">
    <property type="entry name" value="RNase_J_C"/>
</dbReference>
<dbReference type="InterPro" id="IPR036866">
    <property type="entry name" value="RibonucZ/Hydroxyglut_hydro"/>
</dbReference>
<dbReference type="Proteomes" id="UP000231019">
    <property type="component" value="Unassembled WGS sequence"/>
</dbReference>
<evidence type="ECO:0000256" key="5">
    <source>
        <dbReference type="ARBA" id="ARBA00022801"/>
    </source>
</evidence>
<feature type="domain" description="Metallo-beta-lactamase" evidence="13">
    <location>
        <begin position="21"/>
        <end position="218"/>
    </location>
</feature>
<gene>
    <name evidence="9" type="primary">rnj</name>
    <name evidence="14" type="ORF">COW36_20480</name>
</gene>
<proteinExistence type="inferred from homology"/>
<dbReference type="CDD" id="cd07714">
    <property type="entry name" value="RNaseJ_MBL-fold"/>
    <property type="match status" value="1"/>
</dbReference>
<feature type="binding site" evidence="12">
    <location>
        <position position="78"/>
    </location>
    <ligand>
        <name>Zn(2+)</name>
        <dbReference type="ChEBI" id="CHEBI:29105"/>
        <label>2</label>
        <note>catalytic</note>
    </ligand>
</feature>
<evidence type="ECO:0000256" key="6">
    <source>
        <dbReference type="ARBA" id="ARBA00022833"/>
    </source>
</evidence>
<dbReference type="PANTHER" id="PTHR43694:SF1">
    <property type="entry name" value="RIBONUCLEASE J"/>
    <property type="match status" value="1"/>
</dbReference>
<dbReference type="GO" id="GO:0003723">
    <property type="term" value="F:RNA binding"/>
    <property type="evidence" value="ECO:0007669"/>
    <property type="project" value="UniProtKB-UniRule"/>
</dbReference>
<dbReference type="PIRSF" id="PIRSF004803">
    <property type="entry name" value="RnjA"/>
    <property type="match status" value="1"/>
</dbReference>
<evidence type="ECO:0000256" key="1">
    <source>
        <dbReference type="ARBA" id="ARBA00022490"/>
    </source>
</evidence>
<evidence type="ECO:0000256" key="9">
    <source>
        <dbReference type="HAMAP-Rule" id="MF_01491"/>
    </source>
</evidence>
<dbReference type="Gene3D" id="3.10.20.580">
    <property type="match status" value="1"/>
</dbReference>
<reference evidence="14 15" key="1">
    <citation type="submission" date="2017-09" db="EMBL/GenBank/DDBJ databases">
        <title>Depth-based differentiation of microbial function through sediment-hosted aquifers and enrichment of novel symbionts in the deep terrestrial subsurface.</title>
        <authorList>
            <person name="Probst A.J."/>
            <person name="Ladd B."/>
            <person name="Jarett J.K."/>
            <person name="Geller-Mcgrath D.E."/>
            <person name="Sieber C.M."/>
            <person name="Emerson J.B."/>
            <person name="Anantharaman K."/>
            <person name="Thomas B.C."/>
            <person name="Malmstrom R."/>
            <person name="Stieglmeier M."/>
            <person name="Klingl A."/>
            <person name="Woyke T."/>
            <person name="Ryan C.M."/>
            <person name="Banfield J.F."/>
        </authorList>
    </citation>
    <scope>NUCLEOTIDE SEQUENCE [LARGE SCALE GENOMIC DNA]</scope>
    <source>
        <strain evidence="14">CG17_big_fil_post_rev_8_21_14_2_50_48_46</strain>
    </source>
</reference>
<evidence type="ECO:0000256" key="11">
    <source>
        <dbReference type="PIRSR" id="PIRSR004803-2"/>
    </source>
</evidence>
<keyword evidence="6 12" id="KW-0862">Zinc</keyword>
<evidence type="ECO:0000256" key="7">
    <source>
        <dbReference type="ARBA" id="ARBA00022839"/>
    </source>
</evidence>
<comment type="cofactor">
    <cofactor evidence="12">
        <name>Zn(2+)</name>
        <dbReference type="ChEBI" id="CHEBI:29105"/>
    </cofactor>
    <text evidence="12">Binds 2 Zn(2+) ions per subunit. It is not clear if Zn(2+) or Mg(2+) is physiologically important.</text>
</comment>
<keyword evidence="3 12" id="KW-0479">Metal-binding</keyword>
<name>A0A2M7G0M7_9BACT</name>
<dbReference type="Pfam" id="PF07521">
    <property type="entry name" value="RMMBL"/>
    <property type="match status" value="1"/>
</dbReference>
<dbReference type="GO" id="GO:0004521">
    <property type="term" value="F:RNA endonuclease activity"/>
    <property type="evidence" value="ECO:0007669"/>
    <property type="project" value="UniProtKB-UniRule"/>
</dbReference>
<comment type="cofactor">
    <cofactor evidence="12">
        <name>Ca(2+)</name>
        <dbReference type="ChEBI" id="CHEBI:29108"/>
    </cofactor>
    <text evidence="12">Binds 1 Ca(2+) cation per subunit. Seen in 1 crystal structure, it is not clear if it is physiologically important.</text>
</comment>
<feature type="binding site" evidence="12">
    <location>
        <position position="76"/>
    </location>
    <ligand>
        <name>Zn(2+)</name>
        <dbReference type="ChEBI" id="CHEBI:29105"/>
        <label>1</label>
        <note>catalytic</note>
    </ligand>
</feature>
<dbReference type="Pfam" id="PF17770">
    <property type="entry name" value="RNase_J_C"/>
    <property type="match status" value="1"/>
</dbReference>
<organism evidence="14 15">
    <name type="scientific">bacterium (Candidatus Blackallbacteria) CG17_big_fil_post_rev_8_21_14_2_50_48_46</name>
    <dbReference type="NCBI Taxonomy" id="2014261"/>
    <lineage>
        <taxon>Bacteria</taxon>
        <taxon>Candidatus Blackallbacteria</taxon>
    </lineage>
</organism>
<evidence type="ECO:0000313" key="15">
    <source>
        <dbReference type="Proteomes" id="UP000231019"/>
    </source>
</evidence>
<dbReference type="InterPro" id="IPR011108">
    <property type="entry name" value="RMMBL"/>
</dbReference>
<dbReference type="Pfam" id="PF00753">
    <property type="entry name" value="Lactamase_B"/>
    <property type="match status" value="1"/>
</dbReference>
<dbReference type="HAMAP" id="MF_01491">
    <property type="entry name" value="RNase_J_bact"/>
    <property type="match status" value="1"/>
</dbReference>
<feature type="binding site" evidence="9 11">
    <location>
        <begin position="367"/>
        <end position="371"/>
    </location>
    <ligand>
        <name>substrate</name>
    </ligand>
</feature>
<keyword evidence="2 9" id="KW-0540">Nuclease</keyword>
<feature type="active site" description="Proton donor" evidence="10">
    <location>
        <position position="198"/>
    </location>
</feature>
<dbReference type="NCBIfam" id="TIGR00649">
    <property type="entry name" value="MG423"/>
    <property type="match status" value="1"/>
</dbReference>
<dbReference type="InterPro" id="IPR055132">
    <property type="entry name" value="RNase_J_b_CASP"/>
</dbReference>
<keyword evidence="12" id="KW-0106">Calcium</keyword>
<dbReference type="Gene3D" id="3.40.50.10710">
    <property type="entry name" value="Metallo-hydrolase/oxidoreductase"/>
    <property type="match status" value="1"/>
</dbReference>
<dbReference type="SMART" id="SM00849">
    <property type="entry name" value="Lactamase_B"/>
    <property type="match status" value="1"/>
</dbReference>
<dbReference type="InterPro" id="IPR042173">
    <property type="entry name" value="RNase_J_2"/>
</dbReference>
<evidence type="ECO:0000313" key="14">
    <source>
        <dbReference type="EMBL" id="PIW14782.1"/>
    </source>
</evidence>
<dbReference type="Pfam" id="PF22505">
    <property type="entry name" value="RNase_J_b_CASP"/>
    <property type="match status" value="1"/>
</dbReference>
<feature type="binding site" evidence="12">
    <location>
        <position position="393"/>
    </location>
    <ligand>
        <name>Zn(2+)</name>
        <dbReference type="ChEBI" id="CHEBI:29105"/>
        <label>1</label>
        <note>catalytic</note>
    </ligand>
</feature>
<keyword evidence="7 9" id="KW-0269">Exonuclease</keyword>
<keyword evidence="4 9" id="KW-0255">Endonuclease</keyword>
<dbReference type="GO" id="GO:0006364">
    <property type="term" value="P:rRNA processing"/>
    <property type="evidence" value="ECO:0007669"/>
    <property type="project" value="UniProtKB-UniRule"/>
</dbReference>
<protein>
    <recommendedName>
        <fullName evidence="9">Ribonuclease J</fullName>
        <shortName evidence="9">RNase J</shortName>
        <ecNumber evidence="9">3.1.-.-</ecNumber>
    </recommendedName>
</protein>
<comment type="subcellular location">
    <subcellularLocation>
        <location evidence="9">Cytoplasm</location>
    </subcellularLocation>
</comment>
<evidence type="ECO:0000256" key="4">
    <source>
        <dbReference type="ARBA" id="ARBA00022759"/>
    </source>
</evidence>
<dbReference type="InterPro" id="IPR030854">
    <property type="entry name" value="RNase_J_bac"/>
</dbReference>
<dbReference type="InterPro" id="IPR001279">
    <property type="entry name" value="Metallo-B-lactamas"/>
</dbReference>
<dbReference type="GO" id="GO:0008270">
    <property type="term" value="F:zinc ion binding"/>
    <property type="evidence" value="ECO:0007669"/>
    <property type="project" value="InterPro"/>
</dbReference>
<dbReference type="SUPFAM" id="SSF56281">
    <property type="entry name" value="Metallo-hydrolase/oxidoreductase"/>
    <property type="match status" value="1"/>
</dbReference>
<dbReference type="GO" id="GO:0005737">
    <property type="term" value="C:cytoplasm"/>
    <property type="evidence" value="ECO:0007669"/>
    <property type="project" value="UniProtKB-SubCell"/>
</dbReference>
<dbReference type="InterPro" id="IPR001587">
    <property type="entry name" value="RNase_J_CS"/>
</dbReference>
<dbReference type="InterPro" id="IPR004613">
    <property type="entry name" value="RNase_J"/>
</dbReference>
<feature type="binding site" evidence="12">
    <location>
        <position position="144"/>
    </location>
    <ligand>
        <name>Zn(2+)</name>
        <dbReference type="ChEBI" id="CHEBI:29105"/>
        <label>1</label>
        <note>catalytic</note>
    </ligand>
</feature>
<accession>A0A2M7G0M7</accession>
<feature type="binding site" evidence="12">
    <location>
        <position position="74"/>
    </location>
    <ligand>
        <name>Zn(2+)</name>
        <dbReference type="ChEBI" id="CHEBI:29105"/>
        <label>1</label>
        <note>catalytic</note>
    </ligand>
</feature>
<comment type="similarity">
    <text evidence="9">Belongs to the metallo-beta-lactamase superfamily. RNA-metabolizing metallo-beta-lactamase-like family. Bacterial RNase J subfamily.</text>
</comment>
<evidence type="ECO:0000256" key="2">
    <source>
        <dbReference type="ARBA" id="ARBA00022722"/>
    </source>
</evidence>
<keyword evidence="1 9" id="KW-0963">Cytoplasm</keyword>
<evidence type="ECO:0000256" key="3">
    <source>
        <dbReference type="ARBA" id="ARBA00022723"/>
    </source>
</evidence>
<feature type="binding site" evidence="12">
    <location>
        <position position="166"/>
    </location>
    <ligand>
        <name>Zn(2+)</name>
        <dbReference type="ChEBI" id="CHEBI:29105"/>
        <label>1</label>
        <note>catalytic</note>
    </ligand>
</feature>
<feature type="binding site" evidence="12">
    <location>
        <position position="49"/>
    </location>
    <ligand>
        <name>Ca(2+)</name>
        <dbReference type="ChEBI" id="CHEBI:29108"/>
    </ligand>
</feature>
<keyword evidence="5 9" id="KW-0378">Hydrolase</keyword>
<dbReference type="GO" id="GO:0004534">
    <property type="term" value="F:5'-3' RNA exonuclease activity"/>
    <property type="evidence" value="ECO:0007669"/>
    <property type="project" value="UniProtKB-UniRule"/>
</dbReference>
<dbReference type="PROSITE" id="PS01292">
    <property type="entry name" value="UPF0036"/>
    <property type="match status" value="1"/>
</dbReference>
<feature type="binding site" evidence="12">
    <location>
        <position position="79"/>
    </location>
    <ligand>
        <name>Zn(2+)</name>
        <dbReference type="ChEBI" id="CHEBI:29105"/>
        <label>2</label>
        <note>catalytic</note>
    </ligand>
</feature>
<keyword evidence="9" id="KW-0698">rRNA processing</keyword>
<dbReference type="Gene3D" id="3.60.15.10">
    <property type="entry name" value="Ribonuclease Z/Hydroxyacylglutathione hydrolase-like"/>
    <property type="match status" value="1"/>
</dbReference>
<sequence>MSEEIKEQYSVIPLGGIREIGKNMWLVSNEKQMLIIDCGLKFPGEDLYGVDYLLPDFSYVIENQEKLAGIILTHAHEDHVGGLVPLMEKLDSPPPLYATELSLGLLEERVTDIEEGYKSLFHPITGREITEIGSFKVEFMHVCHSISGAVGLAVHTPDGAIVFTGDFKLDPTPIDQKPTDYFKFAELGEQGVLLLIADSTNATQPGYTISEKEVAESFVNAFYRAKGRIIVATFASSLHRIQQVVNRCAEFDRKVAFVGRSMERITAKAYELGYLTYPEGLVVSLEVLDSLPADKVAIITTGSQGEPMAALSRMASGKYNQVQIRQGDTVIISATPIPGNERSIYQNINKLIERGAQVLYDSRKGLHASGHASQEELKLMLNLTKPRYFVPTHGEFRQMTRHKELAESVGIASENIFLLDLGDHLLVSESEAQVSERVTAGEIMVAGRGHGYLDAKELRERHKMVKDGVLFASCTLDEKGQLASVPRLMSKGFIIEDDPVTLYQNAGEQLASLLRNYMQKHENVTLTSEKGEILIQDMLGRIIYSLTRRRPVIVPLVHHLGE</sequence>
<feature type="active site" description="Proton acceptor" evidence="10">
    <location>
        <position position="371"/>
    </location>
</feature>
<feature type="binding site" evidence="12">
    <location>
        <position position="51"/>
    </location>
    <ligand>
        <name>Ca(2+)</name>
        <dbReference type="ChEBI" id="CHEBI:29108"/>
    </ligand>
</feature>
<dbReference type="EMBL" id="PFFQ01000056">
    <property type="protein sequence ID" value="PIW14782.1"/>
    <property type="molecule type" value="Genomic_DNA"/>
</dbReference>
<comment type="subunit">
    <text evidence="9">Homodimer, may be a subunit of the RNA degradosome.</text>
</comment>
<comment type="function">
    <text evidence="9">An RNase that has 5'-3' exonuclease and possibly endonuclease activity. Involved in maturation of rRNA and in some organisms also mRNA maturation and/or decay.</text>
</comment>
<dbReference type="AlphaFoldDB" id="A0A2M7G0M7"/>
<evidence type="ECO:0000256" key="10">
    <source>
        <dbReference type="PIRSR" id="PIRSR004803-1"/>
    </source>
</evidence>